<feature type="domain" description="DUF4346" evidence="1">
    <location>
        <begin position="27"/>
        <end position="132"/>
    </location>
</feature>
<evidence type="ECO:0000259" key="1">
    <source>
        <dbReference type="Pfam" id="PF14251"/>
    </source>
</evidence>
<reference evidence="2" key="1">
    <citation type="submission" date="2019-10" db="EMBL/GenBank/DDBJ databases">
        <authorList>
            <consortium name="Genoscope - CEA"/>
            <person name="William W."/>
        </authorList>
    </citation>
    <scope>NUCLEOTIDE SEQUENCE [LARGE SCALE GENOMIC DNA]</scope>
    <source>
        <strain evidence="2">BBR_PRJEB10992</strain>
    </source>
</reference>
<dbReference type="OrthoDB" id="485863at2"/>
<evidence type="ECO:0000313" key="3">
    <source>
        <dbReference type="Proteomes" id="UP000184550"/>
    </source>
</evidence>
<organism evidence="2 3">
    <name type="scientific">Planktothrix serta PCC 8927</name>
    <dbReference type="NCBI Taxonomy" id="671068"/>
    <lineage>
        <taxon>Bacteria</taxon>
        <taxon>Bacillati</taxon>
        <taxon>Cyanobacteriota</taxon>
        <taxon>Cyanophyceae</taxon>
        <taxon>Oscillatoriophycideae</taxon>
        <taxon>Oscillatoriales</taxon>
        <taxon>Microcoleaceae</taxon>
        <taxon>Planktothrix</taxon>
    </lineage>
</organism>
<keyword evidence="3" id="KW-1185">Reference proteome</keyword>
<dbReference type="AlphaFoldDB" id="A0A7Z9BV87"/>
<dbReference type="Pfam" id="PF14251">
    <property type="entry name" value="PterinBD-DUF4346"/>
    <property type="match status" value="1"/>
</dbReference>
<gene>
    <name evidence="2" type="ORF">PL8927_780061</name>
</gene>
<proteinExistence type="predicted"/>
<evidence type="ECO:0000313" key="2">
    <source>
        <dbReference type="EMBL" id="VXD23377.1"/>
    </source>
</evidence>
<name>A0A7Z9BV87_9CYAN</name>
<dbReference type="PIRSF" id="PIRSF037673">
    <property type="entry name" value="UCP037673"/>
    <property type="match status" value="1"/>
</dbReference>
<comment type="caution">
    <text evidence="2">The sequence shown here is derived from an EMBL/GenBank/DDBJ whole genome shotgun (WGS) entry which is preliminary data.</text>
</comment>
<dbReference type="Proteomes" id="UP000184550">
    <property type="component" value="Unassembled WGS sequence"/>
</dbReference>
<dbReference type="RefSeq" id="WP_083625498.1">
    <property type="nucleotide sequence ID" value="NZ_LR734879.1"/>
</dbReference>
<protein>
    <submittedName>
        <fullName evidence="2">Ycf91-like protein</fullName>
    </submittedName>
</protein>
<accession>A0A7Z9BV87</accession>
<sequence>MSAQSTTFNAQELASLDDQLSNRFIHLDPSGYFIIYIDKEARLICAEHYTNAINEKGLAVDPETGEPFPCTGSLKRTPTTVFKGRTAKELGIKITEETQPCPISCLDHALYLGREFVKAEIALTTGQPYIQD</sequence>
<dbReference type="InterPro" id="IPR017260">
    <property type="entry name" value="UCP037673"/>
</dbReference>
<dbReference type="EMBL" id="CZCU02000155">
    <property type="protein sequence ID" value="VXD23377.1"/>
    <property type="molecule type" value="Genomic_DNA"/>
</dbReference>
<dbReference type="InterPro" id="IPR025595">
    <property type="entry name" value="PterinBD-DUF4346"/>
</dbReference>